<dbReference type="AlphaFoldDB" id="A0A8T4C5R0"/>
<evidence type="ECO:0000313" key="4">
    <source>
        <dbReference type="Proteomes" id="UP000774699"/>
    </source>
</evidence>
<feature type="region of interest" description="Disordered" evidence="1">
    <location>
        <begin position="96"/>
        <end position="121"/>
    </location>
</feature>
<organism evidence="3 4">
    <name type="scientific">Candidatus Iainarchaeum sp</name>
    <dbReference type="NCBI Taxonomy" id="3101447"/>
    <lineage>
        <taxon>Archaea</taxon>
        <taxon>Candidatus Iainarchaeota</taxon>
        <taxon>Candidatus Iainarchaeia</taxon>
        <taxon>Candidatus Iainarchaeales</taxon>
        <taxon>Candidatus Iainarchaeaceae</taxon>
        <taxon>Candidatus Iainarchaeum</taxon>
    </lineage>
</organism>
<dbReference type="Gene3D" id="2.30.30.240">
    <property type="entry name" value="PRC-barrel domain"/>
    <property type="match status" value="1"/>
</dbReference>
<evidence type="ECO:0000256" key="1">
    <source>
        <dbReference type="SAM" id="MobiDB-lite"/>
    </source>
</evidence>
<reference evidence="3" key="1">
    <citation type="submission" date="2019-03" db="EMBL/GenBank/DDBJ databases">
        <title>Lake Tanganyika Metagenome-Assembled Genomes (MAGs).</title>
        <authorList>
            <person name="Tran P."/>
        </authorList>
    </citation>
    <scope>NUCLEOTIDE SEQUENCE</scope>
    <source>
        <strain evidence="3">M_DeepCast_50m_m2_156</strain>
    </source>
</reference>
<evidence type="ECO:0000259" key="2">
    <source>
        <dbReference type="Pfam" id="PF05239"/>
    </source>
</evidence>
<dbReference type="InterPro" id="IPR027275">
    <property type="entry name" value="PRC-brl_dom"/>
</dbReference>
<protein>
    <recommendedName>
        <fullName evidence="2">PRC-barrel domain-containing protein</fullName>
    </recommendedName>
</protein>
<sequence>MMHLISSKFKGEHNMTVRLSKLFGMDIYTDNAEYKGKIFDLVINLEKGKIETMTTEPLKVRTKQEARKIISEKSIPYQNVLSAKDILLVGTRARPTLVEEPEEEPTTALRRPSYQPYTRRR</sequence>
<dbReference type="Proteomes" id="UP000774699">
    <property type="component" value="Unassembled WGS sequence"/>
</dbReference>
<gene>
    <name evidence="3" type="ORF">FJY86_00710</name>
</gene>
<comment type="caution">
    <text evidence="3">The sequence shown here is derived from an EMBL/GenBank/DDBJ whole genome shotgun (WGS) entry which is preliminary data.</text>
</comment>
<accession>A0A8T4C5R0</accession>
<proteinExistence type="predicted"/>
<dbReference type="EMBL" id="VGJJ01000003">
    <property type="protein sequence ID" value="MBM3281846.1"/>
    <property type="molecule type" value="Genomic_DNA"/>
</dbReference>
<feature type="domain" description="PRC-barrel" evidence="2">
    <location>
        <begin position="17"/>
        <end position="89"/>
    </location>
</feature>
<dbReference type="Pfam" id="PF05239">
    <property type="entry name" value="PRC"/>
    <property type="match status" value="1"/>
</dbReference>
<name>A0A8T4C5R0_9ARCH</name>
<dbReference type="SUPFAM" id="SSF50346">
    <property type="entry name" value="PRC-barrel domain"/>
    <property type="match status" value="1"/>
</dbReference>
<dbReference type="InterPro" id="IPR011033">
    <property type="entry name" value="PRC_barrel-like_sf"/>
</dbReference>
<evidence type="ECO:0000313" key="3">
    <source>
        <dbReference type="EMBL" id="MBM3281846.1"/>
    </source>
</evidence>